<dbReference type="WBParaSite" id="PS1159_v2.g19024.t1">
    <property type="protein sequence ID" value="PS1159_v2.g19024.t1"/>
    <property type="gene ID" value="PS1159_v2.g19024"/>
</dbReference>
<proteinExistence type="predicted"/>
<organism evidence="1 2">
    <name type="scientific">Panagrolaimus sp. PS1159</name>
    <dbReference type="NCBI Taxonomy" id="55785"/>
    <lineage>
        <taxon>Eukaryota</taxon>
        <taxon>Metazoa</taxon>
        <taxon>Ecdysozoa</taxon>
        <taxon>Nematoda</taxon>
        <taxon>Chromadorea</taxon>
        <taxon>Rhabditida</taxon>
        <taxon>Tylenchina</taxon>
        <taxon>Panagrolaimomorpha</taxon>
        <taxon>Panagrolaimoidea</taxon>
        <taxon>Panagrolaimidae</taxon>
        <taxon>Panagrolaimus</taxon>
    </lineage>
</organism>
<name>A0AC35FMN3_9BILA</name>
<reference evidence="2" key="1">
    <citation type="submission" date="2022-11" db="UniProtKB">
        <authorList>
            <consortium name="WormBaseParasite"/>
        </authorList>
    </citation>
    <scope>IDENTIFICATION</scope>
</reference>
<sequence length="317" mass="35241">MSSSVSVDMKDDRAVKNEDEYGCCHYFLIGLSYLLSIIFFPVALCTNIKIVQEYERAVIFRLGRLLPGGARGPGLFFILPCIDTYRQVDLRVVSFQVPPQEILTMDSVTVEVDAVVYYRIRDATASITNVENVAISTQLLAQTTLRNILGTKTLAQLLADREHISDLLEKCLLEATTSWGVCVERVEIKDVRIPKSLQRALAAEAEAQREAKAKVIAAQGEFEASKSLREAAATLSDNPAAIQLRYLQTLNTISAEHNSTVIFPFPIDLMSSFMSMMQRQNNPNSPSDQPKIESPPSYPHASSSNYHPQPLLNQPPH</sequence>
<dbReference type="Proteomes" id="UP000887580">
    <property type="component" value="Unplaced"/>
</dbReference>
<evidence type="ECO:0000313" key="1">
    <source>
        <dbReference type="Proteomes" id="UP000887580"/>
    </source>
</evidence>
<accession>A0AC35FMN3</accession>
<evidence type="ECO:0000313" key="2">
    <source>
        <dbReference type="WBParaSite" id="PS1159_v2.g19024.t1"/>
    </source>
</evidence>
<protein>
    <submittedName>
        <fullName evidence="2">Band 7 domain-containing protein</fullName>
    </submittedName>
</protein>